<name>A0AAN6GE12_9BASI</name>
<sequence>MTDAGDGLECTLTLNVDALEKMKGYDTLLPLMFHEPKMSAPMPPLAPPKLPAALDSLYAEVIELLPYSCASVHEGVRLTHGIMTMALAHPSVRLLVNDPCLQCLSFFKHIAENEKRMKQRVATGSMIYAVLDCINTMVEKLDRFTKDWVQAPEKSPDMLAQWEGMQKMQVELPTLLRLAKSELDSDRRGANSTMVPFEVLGYLAKLGLGTQVATGDRLDATLEMQGQANLLVLYPYLAGIIDEEAPGCDDAGDQGDADSRTPGESTDDDTPSFAPVHPDELRLETLEFSTQAQASRHRNEAAAVLKDFKALSSDQVSAALSAPSAFHFLHRLLVSACKAQRLDMAQAFALQVTAVSHERFEASSTTTNRWRLINALAALAKIRLHLGQEEEAFRESAEAIRLFKPMHSSNDGESARFLTSLQIDHTLCATLWLKRSLPNASAKGHGAALQARHFAERVVRDCRAILLQDREDWRNHMLLSRALCIHGRLIDLEDTSTRSFAPSTARGFEILAVSVKMKPLLLKPFYAAVILSWLRPRKVGPEVLPILDTAASAFEQGGDERRRFRATLGVLQSLRGTLLPLVGRFAEAVVANTKAMALNRRSAPLVQRAVLHLAWASYKLGRYEVALQVLDQMQVITRRQGEKEYAAMACAHALSAIAIWLIGSGTICTGVVDVSLKQAIRLFHHQTGAPNVGDNEMVTELYTTSVALLGVVQCLQGDLASASKNTTLAINLILTSGTEPATLRRSNLARALTLHAFVLLRSGECGEAKENIFKAIQLIKDGEANFGCSDEPTKKSAWLLNAFLLEQAGLEREATELRERAISLRCRPFFEPEDLRSSDAIRFSDATEPVTQGTRLAGPTLFVIFTCAIAAARWAGIRRT</sequence>
<protein>
    <recommendedName>
        <fullName evidence="5">Anaphase-promoting complex subunit 5</fullName>
    </recommendedName>
</protein>
<evidence type="ECO:0000313" key="4">
    <source>
        <dbReference type="Proteomes" id="UP001176521"/>
    </source>
</evidence>
<gene>
    <name evidence="3" type="ORF">OC842_003495</name>
</gene>
<dbReference type="EMBL" id="JAPDMQ010000175">
    <property type="protein sequence ID" value="KAK0531835.1"/>
    <property type="molecule type" value="Genomic_DNA"/>
</dbReference>
<evidence type="ECO:0000313" key="3">
    <source>
        <dbReference type="EMBL" id="KAK0531835.1"/>
    </source>
</evidence>
<organism evidence="3 4">
    <name type="scientific">Tilletia horrida</name>
    <dbReference type="NCBI Taxonomy" id="155126"/>
    <lineage>
        <taxon>Eukaryota</taxon>
        <taxon>Fungi</taxon>
        <taxon>Dikarya</taxon>
        <taxon>Basidiomycota</taxon>
        <taxon>Ustilaginomycotina</taxon>
        <taxon>Exobasidiomycetes</taxon>
        <taxon>Tilletiales</taxon>
        <taxon>Tilletiaceae</taxon>
        <taxon>Tilletia</taxon>
    </lineage>
</organism>
<dbReference type="InterPro" id="IPR011990">
    <property type="entry name" value="TPR-like_helical_dom_sf"/>
</dbReference>
<dbReference type="Gene3D" id="1.25.40.10">
    <property type="entry name" value="Tetratricopeptide repeat domain"/>
    <property type="match status" value="1"/>
</dbReference>
<keyword evidence="1" id="KW-0175">Coiled coil</keyword>
<evidence type="ECO:0000256" key="2">
    <source>
        <dbReference type="SAM" id="MobiDB-lite"/>
    </source>
</evidence>
<reference evidence="3" key="1">
    <citation type="journal article" date="2023" name="PhytoFront">
        <title>Draft Genome Resources of Seven Strains of Tilletia horrida, Causal Agent of Kernel Smut of Rice.</title>
        <authorList>
            <person name="Khanal S."/>
            <person name="Antony Babu S."/>
            <person name="Zhou X.G."/>
        </authorList>
    </citation>
    <scope>NUCLEOTIDE SEQUENCE</scope>
    <source>
        <strain evidence="3">TX3</strain>
    </source>
</reference>
<keyword evidence="4" id="KW-1185">Reference proteome</keyword>
<evidence type="ECO:0008006" key="5">
    <source>
        <dbReference type="Google" id="ProtNLM"/>
    </source>
</evidence>
<feature type="coiled-coil region" evidence="1">
    <location>
        <begin position="800"/>
        <end position="827"/>
    </location>
</feature>
<dbReference type="SUPFAM" id="SSF48452">
    <property type="entry name" value="TPR-like"/>
    <property type="match status" value="1"/>
</dbReference>
<feature type="compositionally biased region" description="Acidic residues" evidence="2">
    <location>
        <begin position="245"/>
        <end position="256"/>
    </location>
</feature>
<proteinExistence type="predicted"/>
<accession>A0AAN6GE12</accession>
<dbReference type="Proteomes" id="UP001176521">
    <property type="component" value="Unassembled WGS sequence"/>
</dbReference>
<evidence type="ECO:0000256" key="1">
    <source>
        <dbReference type="SAM" id="Coils"/>
    </source>
</evidence>
<feature type="region of interest" description="Disordered" evidence="2">
    <location>
        <begin position="245"/>
        <end position="276"/>
    </location>
</feature>
<dbReference type="AlphaFoldDB" id="A0AAN6GE12"/>
<comment type="caution">
    <text evidence="3">The sequence shown here is derived from an EMBL/GenBank/DDBJ whole genome shotgun (WGS) entry which is preliminary data.</text>
</comment>